<feature type="domain" description="Reverse transcriptase Ty1/copia-type" evidence="1">
    <location>
        <begin position="90"/>
        <end position="333"/>
    </location>
</feature>
<name>A0A6A2Y6A3_HIBSY</name>
<dbReference type="Proteomes" id="UP000436088">
    <property type="component" value="Unassembled WGS sequence"/>
</dbReference>
<dbReference type="PANTHER" id="PTHR11439:SF517">
    <property type="entry name" value="CYSTEINE-RICH RLK (RECEPTOR-LIKE PROTEIN KINASE) 8"/>
    <property type="match status" value="1"/>
</dbReference>
<dbReference type="InterPro" id="IPR013103">
    <property type="entry name" value="RVT_2"/>
</dbReference>
<dbReference type="Pfam" id="PF07727">
    <property type="entry name" value="RVT_2"/>
    <property type="match status" value="1"/>
</dbReference>
<organism evidence="2 3">
    <name type="scientific">Hibiscus syriacus</name>
    <name type="common">Rose of Sharon</name>
    <dbReference type="NCBI Taxonomy" id="106335"/>
    <lineage>
        <taxon>Eukaryota</taxon>
        <taxon>Viridiplantae</taxon>
        <taxon>Streptophyta</taxon>
        <taxon>Embryophyta</taxon>
        <taxon>Tracheophyta</taxon>
        <taxon>Spermatophyta</taxon>
        <taxon>Magnoliopsida</taxon>
        <taxon>eudicotyledons</taxon>
        <taxon>Gunneridae</taxon>
        <taxon>Pentapetalae</taxon>
        <taxon>rosids</taxon>
        <taxon>malvids</taxon>
        <taxon>Malvales</taxon>
        <taxon>Malvaceae</taxon>
        <taxon>Malvoideae</taxon>
        <taxon>Hibiscus</taxon>
    </lineage>
</organism>
<comment type="caution">
    <text evidence="2">The sequence shown here is derived from an EMBL/GenBank/DDBJ whole genome shotgun (WGS) entry which is preliminary data.</text>
</comment>
<dbReference type="SUPFAM" id="SSF56672">
    <property type="entry name" value="DNA/RNA polymerases"/>
    <property type="match status" value="1"/>
</dbReference>
<reference evidence="2" key="1">
    <citation type="submission" date="2019-09" db="EMBL/GenBank/DDBJ databases">
        <title>Draft genome information of white flower Hibiscus syriacus.</title>
        <authorList>
            <person name="Kim Y.-M."/>
        </authorList>
    </citation>
    <scope>NUCLEOTIDE SEQUENCE [LARGE SCALE GENOMIC DNA]</scope>
    <source>
        <strain evidence="2">YM2019G1</strain>
    </source>
</reference>
<evidence type="ECO:0000313" key="3">
    <source>
        <dbReference type="Proteomes" id="UP000436088"/>
    </source>
</evidence>
<evidence type="ECO:0000259" key="1">
    <source>
        <dbReference type="Pfam" id="PF07727"/>
    </source>
</evidence>
<sequence length="523" mass="59653">MEDGQEVKVTQNIPIAEQSPLAAESQRSQRVRRRPAWMHDYEVAGIDQSEDPLTHFALFSDCDPTSFEVAVTEPKWRKVMDAEIAAIEINDTWELCDLPNGQKTIGVKWVYKTKLKENGEIDKHKARLVAKGYMQEFGIDYKEVFAPVARHDTIRLVIAMAAQNSWPIFQLDVKSAFLHGDLKEEVFIDQPPGYEKIGNEHKVYKLKKALYGLKQAPRAWYNRIKTYFLKEGFQKCPHEYTLFIKIEDGGKMFIVCLYVDDLIYTGSNTVMFESFKKSMMAEFEMSDLGMMHYFLGIEVLQSSAGIFISQKKYVGEILDKFQMKDCNPVNTPSEFGLKLNKDEGGNKVNSTLYKQIVGSLMYLTTRPDIMHAVSVISRYMECPIEIHLLAAKRILRYLQGTKEFGLFFKKGEKSDFFGFTDSDYTGDTDDRKSTSGYVFMLGTGAVSWSSKKQPIVTLSTTEAEFVAATACACQAIWIKKILEELHFKEDGPTLIYCDNTFQKLRELLGVCSRAALKEDFADD</sequence>
<dbReference type="AlphaFoldDB" id="A0A6A2Y6A3"/>
<dbReference type="CDD" id="cd09272">
    <property type="entry name" value="RNase_HI_RT_Ty1"/>
    <property type="match status" value="1"/>
</dbReference>
<keyword evidence="3" id="KW-1185">Reference proteome</keyword>
<dbReference type="InterPro" id="IPR043502">
    <property type="entry name" value="DNA/RNA_pol_sf"/>
</dbReference>
<evidence type="ECO:0000313" key="2">
    <source>
        <dbReference type="EMBL" id="KAE8676825.1"/>
    </source>
</evidence>
<protein>
    <recommendedName>
        <fullName evidence="1">Reverse transcriptase Ty1/copia-type domain-containing protein</fullName>
    </recommendedName>
</protein>
<proteinExistence type="predicted"/>
<dbReference type="PANTHER" id="PTHR11439">
    <property type="entry name" value="GAG-POL-RELATED RETROTRANSPOSON"/>
    <property type="match status" value="1"/>
</dbReference>
<accession>A0A6A2Y6A3</accession>
<dbReference type="EMBL" id="VEPZ02001375">
    <property type="protein sequence ID" value="KAE8676825.1"/>
    <property type="molecule type" value="Genomic_DNA"/>
</dbReference>
<gene>
    <name evidence="2" type="ORF">F3Y22_tig00111582pilonHSYRG01307</name>
</gene>